<dbReference type="FunFam" id="3.40.630.10:FF:000084">
    <property type="entry name" value="Carboxypeptidase B2"/>
    <property type="match status" value="1"/>
</dbReference>
<keyword evidence="5" id="KW-0121">Carboxypeptidase</keyword>
<dbReference type="SMART" id="SM00631">
    <property type="entry name" value="Zn_pept"/>
    <property type="match status" value="1"/>
</dbReference>
<keyword evidence="4" id="KW-0964">Secreted</keyword>
<evidence type="ECO:0000256" key="10">
    <source>
        <dbReference type="ARBA" id="ARBA00022833"/>
    </source>
</evidence>
<dbReference type="PANTHER" id="PTHR11705:SF147">
    <property type="entry name" value="INACTIVE METALLOCARBOXYPEPTIDASE ECM14"/>
    <property type="match status" value="1"/>
</dbReference>
<dbReference type="PROSITE" id="PS52035">
    <property type="entry name" value="PEPTIDASE_M14"/>
    <property type="match status" value="1"/>
</dbReference>
<dbReference type="CDD" id="cd03860">
    <property type="entry name" value="M14_CP_A-B_like"/>
    <property type="match status" value="1"/>
</dbReference>
<dbReference type="GO" id="GO:0004181">
    <property type="term" value="F:metallocarboxypeptidase activity"/>
    <property type="evidence" value="ECO:0007669"/>
    <property type="project" value="InterPro"/>
</dbReference>
<keyword evidence="6" id="KW-0645">Protease</keyword>
<evidence type="ECO:0000256" key="6">
    <source>
        <dbReference type="ARBA" id="ARBA00022670"/>
    </source>
</evidence>
<evidence type="ECO:0000313" key="19">
    <source>
        <dbReference type="EMBL" id="GLB40847.1"/>
    </source>
</evidence>
<dbReference type="EMBL" id="BRPK01000009">
    <property type="protein sequence ID" value="GLB40847.1"/>
    <property type="molecule type" value="Genomic_DNA"/>
</dbReference>
<dbReference type="PRINTS" id="PR00765">
    <property type="entry name" value="CRBOXYPTASEA"/>
</dbReference>
<comment type="similarity">
    <text evidence="3 16">Belongs to the peptidase M14 family.</text>
</comment>
<evidence type="ECO:0000256" key="15">
    <source>
        <dbReference type="ARBA" id="ARBA00026213"/>
    </source>
</evidence>
<comment type="caution">
    <text evidence="19">The sequence shown here is derived from an EMBL/GenBank/DDBJ whole genome shotgun (WGS) entry which is preliminary data.</text>
</comment>
<feature type="signal peptide" evidence="17">
    <location>
        <begin position="1"/>
        <end position="23"/>
    </location>
</feature>
<reference evidence="19" key="1">
    <citation type="submission" date="2022-07" db="EMBL/GenBank/DDBJ databases">
        <title>The genome of Lyophyllum shimeji provides insight into the initial evolution of ectomycorrhizal fungal genome.</title>
        <authorList>
            <person name="Kobayashi Y."/>
            <person name="Shibata T."/>
            <person name="Hirakawa H."/>
            <person name="Shigenobu S."/>
            <person name="Nishiyama T."/>
            <person name="Yamada A."/>
            <person name="Hasebe M."/>
            <person name="Kawaguchi M."/>
        </authorList>
    </citation>
    <scope>NUCLEOTIDE SEQUENCE</scope>
    <source>
        <strain evidence="19">AT787</strain>
    </source>
</reference>
<evidence type="ECO:0000256" key="14">
    <source>
        <dbReference type="ARBA" id="ARBA00026187"/>
    </source>
</evidence>
<evidence type="ECO:0000256" key="9">
    <source>
        <dbReference type="ARBA" id="ARBA00022801"/>
    </source>
</evidence>
<keyword evidence="7" id="KW-0479">Metal-binding</keyword>
<dbReference type="GO" id="GO:0005615">
    <property type="term" value="C:extracellular space"/>
    <property type="evidence" value="ECO:0007669"/>
    <property type="project" value="TreeGrafter"/>
</dbReference>
<protein>
    <recommendedName>
        <fullName evidence="14">Inactive metallocarboxypeptidase ECM14</fullName>
    </recommendedName>
    <alternativeName>
        <fullName evidence="15">Inactive metallocarboxypeptidase ecm14</fullName>
    </alternativeName>
</protein>
<comment type="caution">
    <text evidence="16">Lacks conserved residue(s) required for the propagation of feature annotation.</text>
</comment>
<evidence type="ECO:0000313" key="20">
    <source>
        <dbReference type="Proteomes" id="UP001063166"/>
    </source>
</evidence>
<dbReference type="Pfam" id="PF00246">
    <property type="entry name" value="Peptidase_M14"/>
    <property type="match status" value="1"/>
</dbReference>
<evidence type="ECO:0000256" key="12">
    <source>
        <dbReference type="ARBA" id="ARBA00023157"/>
    </source>
</evidence>
<proteinExistence type="inferred from homology"/>
<comment type="subcellular location">
    <subcellularLocation>
        <location evidence="2">Secreted</location>
    </subcellularLocation>
</comment>
<feature type="domain" description="Peptidase M14" evidence="18">
    <location>
        <begin position="131"/>
        <end position="455"/>
    </location>
</feature>
<dbReference type="AlphaFoldDB" id="A0A9P3PT35"/>
<keyword evidence="12" id="KW-1015">Disulfide bond</keyword>
<dbReference type="GO" id="GO:0006508">
    <property type="term" value="P:proteolysis"/>
    <property type="evidence" value="ECO:0007669"/>
    <property type="project" value="UniProtKB-KW"/>
</dbReference>
<name>A0A9P3PT35_LYOSH</name>
<evidence type="ECO:0000256" key="2">
    <source>
        <dbReference type="ARBA" id="ARBA00004613"/>
    </source>
</evidence>
<dbReference type="InterPro" id="IPR000834">
    <property type="entry name" value="Peptidase_M14"/>
</dbReference>
<comment type="cofactor">
    <cofactor evidence="1">
        <name>Zn(2+)</name>
        <dbReference type="ChEBI" id="CHEBI:29105"/>
    </cofactor>
</comment>
<evidence type="ECO:0000256" key="8">
    <source>
        <dbReference type="ARBA" id="ARBA00022729"/>
    </source>
</evidence>
<evidence type="ECO:0000256" key="7">
    <source>
        <dbReference type="ARBA" id="ARBA00022723"/>
    </source>
</evidence>
<evidence type="ECO:0000256" key="16">
    <source>
        <dbReference type="PROSITE-ProRule" id="PRU01379"/>
    </source>
</evidence>
<evidence type="ECO:0000256" key="13">
    <source>
        <dbReference type="ARBA" id="ARBA00025210"/>
    </source>
</evidence>
<evidence type="ECO:0000259" key="18">
    <source>
        <dbReference type="PROSITE" id="PS52035"/>
    </source>
</evidence>
<accession>A0A9P3PT35</accession>
<evidence type="ECO:0000256" key="3">
    <source>
        <dbReference type="ARBA" id="ARBA00005988"/>
    </source>
</evidence>
<comment type="function">
    <text evidence="13">Inactive carboxypeptidase that may play a role in cell wall organization and biogenesis.</text>
</comment>
<dbReference type="GO" id="GO:0008270">
    <property type="term" value="F:zinc ion binding"/>
    <property type="evidence" value="ECO:0007669"/>
    <property type="project" value="InterPro"/>
</dbReference>
<dbReference type="Proteomes" id="UP001063166">
    <property type="component" value="Unassembled WGS sequence"/>
</dbReference>
<gene>
    <name evidence="19" type="ORF">LshimejAT787_0900620</name>
</gene>
<evidence type="ECO:0000256" key="1">
    <source>
        <dbReference type="ARBA" id="ARBA00001947"/>
    </source>
</evidence>
<keyword evidence="8 17" id="KW-0732">Signal</keyword>
<keyword evidence="20" id="KW-1185">Reference proteome</keyword>
<evidence type="ECO:0000256" key="5">
    <source>
        <dbReference type="ARBA" id="ARBA00022645"/>
    </source>
</evidence>
<keyword evidence="9" id="KW-0378">Hydrolase</keyword>
<dbReference type="OrthoDB" id="3626597at2759"/>
<dbReference type="SUPFAM" id="SSF53187">
    <property type="entry name" value="Zn-dependent exopeptidases"/>
    <property type="match status" value="1"/>
</dbReference>
<dbReference type="Gene3D" id="3.40.630.10">
    <property type="entry name" value="Zn peptidases"/>
    <property type="match status" value="1"/>
</dbReference>
<keyword evidence="11" id="KW-0482">Metalloprotease</keyword>
<evidence type="ECO:0000256" key="17">
    <source>
        <dbReference type="SAM" id="SignalP"/>
    </source>
</evidence>
<keyword evidence="10" id="KW-0862">Zinc</keyword>
<sequence length="463" mass="52046">MSMIASLSYLFAVASILLLAANGEPVADQHVLNLPHEPLQVGELWRFDVGKDSERLNRVLRLAEEHDLDLWHIAHSHVDVYSPGSAGPLLESLRALPHSLVANITSPVHMRPYASTEWDRLPVENTTFHAEYHPLFEIDAFMRELAKQHPDVVKVNNLGHSGTGREMLGLTISRPSKGRLRGKERSDHGSGDDGKLAFVIIGAQHAREWVATATALYLAHALASNASNKHSLSHLLDVYDFYIVPVPNPDGYDYTWETDRFWYKTRQLMGSKNKCFGLDMNRNWGYKWKPRPQGEGLRSTTKPREPVDPCSHWYPGHRPFEAPEVNNIANLIITIPNLIGFIDLRSYGQMLSSPFSYSCTKVPRDAEDQLEAGLGAAQALGQLHGTAMKTGTLCKQLYRAPGNVVDWMYKGAGIKYSYVLHLRDTGTYGFSLPPKWIRPVGEETAEMIKYLAKFIAKKMHRTL</sequence>
<dbReference type="PANTHER" id="PTHR11705">
    <property type="entry name" value="PROTEASE FAMILY M14 CARBOXYPEPTIDASE A,B"/>
    <property type="match status" value="1"/>
</dbReference>
<evidence type="ECO:0000256" key="11">
    <source>
        <dbReference type="ARBA" id="ARBA00023049"/>
    </source>
</evidence>
<organism evidence="19 20">
    <name type="scientific">Lyophyllum shimeji</name>
    <name type="common">Hon-shimeji</name>
    <name type="synonym">Tricholoma shimeji</name>
    <dbReference type="NCBI Taxonomy" id="47721"/>
    <lineage>
        <taxon>Eukaryota</taxon>
        <taxon>Fungi</taxon>
        <taxon>Dikarya</taxon>
        <taxon>Basidiomycota</taxon>
        <taxon>Agaricomycotina</taxon>
        <taxon>Agaricomycetes</taxon>
        <taxon>Agaricomycetidae</taxon>
        <taxon>Agaricales</taxon>
        <taxon>Tricholomatineae</taxon>
        <taxon>Lyophyllaceae</taxon>
        <taxon>Lyophyllum</taxon>
    </lineage>
</organism>
<evidence type="ECO:0000256" key="4">
    <source>
        <dbReference type="ARBA" id="ARBA00022525"/>
    </source>
</evidence>
<feature type="chain" id="PRO_5040384682" description="Inactive metallocarboxypeptidase ECM14" evidence="17">
    <location>
        <begin position="24"/>
        <end position="463"/>
    </location>
</feature>